<gene>
    <name evidence="2" type="ORF">FOMPIDRAFT_1054857</name>
</gene>
<dbReference type="AlphaFoldDB" id="S8DPX4"/>
<evidence type="ECO:0000313" key="2">
    <source>
        <dbReference type="EMBL" id="EPS94707.1"/>
    </source>
</evidence>
<evidence type="ECO:0000313" key="3">
    <source>
        <dbReference type="Proteomes" id="UP000015241"/>
    </source>
</evidence>
<dbReference type="OrthoDB" id="5150177at2759"/>
<dbReference type="HOGENOM" id="CLU_1004858_0_0_1"/>
<sequence length="263" mass="29936">MRSSTAVILIAAAASVAPTLAAPIAFSSDLQLRNDFDSLEVRDFENTFSRREFEEEMYARAVDEELVARSKIGRKIGHFFKKIGKGIMHVVGAVLKREDMDVFARELGVDEDVFAREFDGLVARNFDDDDVLFARDFDEELFARAFDEELAARDFNENRFVARAFGVDEQLVARSKIGRKIGHFFKKIGKGIMHVASAVLKREDGELVMRELGVDDELLARASFGPYAQLEDREFDDDLYARAFDEFDDDLLARAFDEFDELD</sequence>
<reference evidence="2 3" key="1">
    <citation type="journal article" date="2012" name="Science">
        <title>The Paleozoic origin of enzymatic lignin decomposition reconstructed from 31 fungal genomes.</title>
        <authorList>
            <person name="Floudas D."/>
            <person name="Binder M."/>
            <person name="Riley R."/>
            <person name="Barry K."/>
            <person name="Blanchette R.A."/>
            <person name="Henrissat B."/>
            <person name="Martinez A.T."/>
            <person name="Otillar R."/>
            <person name="Spatafora J.W."/>
            <person name="Yadav J.S."/>
            <person name="Aerts A."/>
            <person name="Benoit I."/>
            <person name="Boyd A."/>
            <person name="Carlson A."/>
            <person name="Copeland A."/>
            <person name="Coutinho P.M."/>
            <person name="de Vries R.P."/>
            <person name="Ferreira P."/>
            <person name="Findley K."/>
            <person name="Foster B."/>
            <person name="Gaskell J."/>
            <person name="Glotzer D."/>
            <person name="Gorecki P."/>
            <person name="Heitman J."/>
            <person name="Hesse C."/>
            <person name="Hori C."/>
            <person name="Igarashi K."/>
            <person name="Jurgens J.A."/>
            <person name="Kallen N."/>
            <person name="Kersten P."/>
            <person name="Kohler A."/>
            <person name="Kuees U."/>
            <person name="Kumar T.K.A."/>
            <person name="Kuo A."/>
            <person name="LaButti K."/>
            <person name="Larrondo L.F."/>
            <person name="Lindquist E."/>
            <person name="Ling A."/>
            <person name="Lombard V."/>
            <person name="Lucas S."/>
            <person name="Lundell T."/>
            <person name="Martin R."/>
            <person name="McLaughlin D.J."/>
            <person name="Morgenstern I."/>
            <person name="Morin E."/>
            <person name="Murat C."/>
            <person name="Nagy L.G."/>
            <person name="Nolan M."/>
            <person name="Ohm R.A."/>
            <person name="Patyshakuliyeva A."/>
            <person name="Rokas A."/>
            <person name="Ruiz-Duenas F.J."/>
            <person name="Sabat G."/>
            <person name="Salamov A."/>
            <person name="Samejima M."/>
            <person name="Schmutz J."/>
            <person name="Slot J.C."/>
            <person name="St John F."/>
            <person name="Stenlid J."/>
            <person name="Sun H."/>
            <person name="Sun S."/>
            <person name="Syed K."/>
            <person name="Tsang A."/>
            <person name="Wiebenga A."/>
            <person name="Young D."/>
            <person name="Pisabarro A."/>
            <person name="Eastwood D.C."/>
            <person name="Martin F."/>
            <person name="Cullen D."/>
            <person name="Grigoriev I.V."/>
            <person name="Hibbett D.S."/>
        </authorList>
    </citation>
    <scope>NUCLEOTIDE SEQUENCE</scope>
    <source>
        <strain evidence="3">FP-58527</strain>
    </source>
</reference>
<dbReference type="InParanoid" id="S8DPX4"/>
<feature type="chain" id="PRO_5004550006" evidence="1">
    <location>
        <begin position="22"/>
        <end position="263"/>
    </location>
</feature>
<dbReference type="EMBL" id="KE504225">
    <property type="protein sequence ID" value="EPS94707.1"/>
    <property type="molecule type" value="Genomic_DNA"/>
</dbReference>
<keyword evidence="3" id="KW-1185">Reference proteome</keyword>
<evidence type="ECO:0000256" key="1">
    <source>
        <dbReference type="SAM" id="SignalP"/>
    </source>
</evidence>
<dbReference type="Proteomes" id="UP000015241">
    <property type="component" value="Unassembled WGS sequence"/>
</dbReference>
<accession>S8DPX4</accession>
<keyword evidence="1" id="KW-0732">Signal</keyword>
<feature type="signal peptide" evidence="1">
    <location>
        <begin position="1"/>
        <end position="21"/>
    </location>
</feature>
<protein>
    <submittedName>
        <fullName evidence="2">Uncharacterized protein</fullName>
    </submittedName>
</protein>
<organism evidence="2 3">
    <name type="scientific">Fomitopsis schrenkii</name>
    <name type="common">Brown rot fungus</name>
    <dbReference type="NCBI Taxonomy" id="2126942"/>
    <lineage>
        <taxon>Eukaryota</taxon>
        <taxon>Fungi</taxon>
        <taxon>Dikarya</taxon>
        <taxon>Basidiomycota</taxon>
        <taxon>Agaricomycotina</taxon>
        <taxon>Agaricomycetes</taxon>
        <taxon>Polyporales</taxon>
        <taxon>Fomitopsis</taxon>
    </lineage>
</organism>
<name>S8DPX4_FOMSC</name>
<proteinExistence type="predicted"/>